<evidence type="ECO:0000313" key="15">
    <source>
        <dbReference type="Proteomes" id="UP000186698"/>
    </source>
</evidence>
<gene>
    <name evidence="16" type="primary">cyp2a6.1.L</name>
</gene>
<dbReference type="GO" id="GO:0008392">
    <property type="term" value="F:arachidonate epoxygenase activity"/>
    <property type="evidence" value="ECO:0000318"/>
    <property type="project" value="GO_Central"/>
</dbReference>
<comment type="similarity">
    <text evidence="4 14">Belongs to the cytochrome P450 family.</text>
</comment>
<name>A0A1L8F926_XENLA</name>
<dbReference type="InterPro" id="IPR017972">
    <property type="entry name" value="Cyt_P450_CS"/>
</dbReference>
<dbReference type="PROSITE" id="PS00086">
    <property type="entry name" value="CYTOCHROME_P450"/>
    <property type="match status" value="1"/>
</dbReference>
<protein>
    <submittedName>
        <fullName evidence="16">Cytochrome P450 2H2</fullName>
    </submittedName>
</protein>
<evidence type="ECO:0000256" key="13">
    <source>
        <dbReference type="PIRSR" id="PIRSR602401-1"/>
    </source>
</evidence>
<dbReference type="Pfam" id="PF00067">
    <property type="entry name" value="p450"/>
    <property type="match status" value="1"/>
</dbReference>
<evidence type="ECO:0000256" key="8">
    <source>
        <dbReference type="ARBA" id="ARBA00022848"/>
    </source>
</evidence>
<dbReference type="PRINTS" id="PR00463">
    <property type="entry name" value="EP450I"/>
</dbReference>
<dbReference type="PaxDb" id="8355-A0A1L8F926"/>
<dbReference type="GO" id="GO:0016712">
    <property type="term" value="F:oxidoreductase activity, acting on paired donors, with incorporation or reduction of molecular oxygen, reduced flavin or flavoprotein as one donor, and incorporation of one atom of oxygen"/>
    <property type="evidence" value="ECO:0000318"/>
    <property type="project" value="GO_Central"/>
</dbReference>
<dbReference type="OrthoDB" id="1055148at2759"/>
<keyword evidence="6 13" id="KW-0479">Metal-binding</keyword>
<dbReference type="STRING" id="8355.A0A1L8F926"/>
<keyword evidence="8" id="KW-0492">Microsome</keyword>
<dbReference type="PANTHER" id="PTHR24300:SF394">
    <property type="entry name" value="CYTOCHROME P450 2H2"/>
    <property type="match status" value="1"/>
</dbReference>
<dbReference type="GeneID" id="100037191"/>
<keyword evidence="7" id="KW-0256">Endoplasmic reticulum</keyword>
<keyword evidence="11 14" id="KW-0503">Monooxygenase</keyword>
<accession>A0A1L8F926</accession>
<evidence type="ECO:0000256" key="7">
    <source>
        <dbReference type="ARBA" id="ARBA00022824"/>
    </source>
</evidence>
<evidence type="ECO:0000256" key="3">
    <source>
        <dbReference type="ARBA" id="ARBA00004586"/>
    </source>
</evidence>
<organism evidence="15 16">
    <name type="scientific">Xenopus laevis</name>
    <name type="common">African clawed frog</name>
    <dbReference type="NCBI Taxonomy" id="8355"/>
    <lineage>
        <taxon>Eukaryota</taxon>
        <taxon>Metazoa</taxon>
        <taxon>Chordata</taxon>
        <taxon>Craniata</taxon>
        <taxon>Vertebrata</taxon>
        <taxon>Euteleostomi</taxon>
        <taxon>Amphibia</taxon>
        <taxon>Batrachia</taxon>
        <taxon>Anura</taxon>
        <taxon>Pipoidea</taxon>
        <taxon>Pipidae</taxon>
        <taxon>Xenopodinae</taxon>
        <taxon>Xenopus</taxon>
        <taxon>Xenopus</taxon>
    </lineage>
</organism>
<keyword evidence="10 13" id="KW-0408">Iron</keyword>
<dbReference type="InterPro" id="IPR001128">
    <property type="entry name" value="Cyt_P450"/>
</dbReference>
<evidence type="ECO:0000256" key="9">
    <source>
        <dbReference type="ARBA" id="ARBA00023002"/>
    </source>
</evidence>
<sequence>MVLGFAGTILLTACVTILLFLFKWRGKIKLKNLPPGPTPIPLLGNIPQINTRELPDSLLELSKTYGPVYTLYLGSYRSVMLIGYDTVKEALVDRSEVFSDRGNMEFTELIFKDYGVIMSNGERWKTMRRFTLMTLRNFGMGKRSIEERIQEESQSLVEAFGKNKDKPFDPMYLLVLAVSNIICSVIFGERFDYEDERFMTLLMYLREIIRLSNTFIGQLLNFFPNILRHIPGPHQNIFKYFDKLKEFVRDEANAHKDSLDRNCPRDFIDCFLMKMEEEKNNPNTEFHNENLNEVIFDLFFAGTETTSVTLRYAFLILLKYPDIQEKIHKEIDQVIGQDRCPSVEDRSKMPYTEAVIHEVQRFADIVPAGLAHAASKDTSFRGYYIPKGTLIFPVLRSVLKDPKHFKNPYQFDPGHFLDANGSFKKNDAFMPFSAGKRVCAGEGLARMELFIFLTTILQKFILKPTVDTEVIKITPEPKTNGSRPRPFKMFVVPRC</sequence>
<evidence type="ECO:0000313" key="16">
    <source>
        <dbReference type="RefSeq" id="XP_018085735.1"/>
    </source>
</evidence>
<dbReference type="InterPro" id="IPR050182">
    <property type="entry name" value="Cytochrome_P450_fam2"/>
</dbReference>
<dbReference type="GO" id="GO:0005506">
    <property type="term" value="F:iron ion binding"/>
    <property type="evidence" value="ECO:0007669"/>
    <property type="project" value="InterPro"/>
</dbReference>
<evidence type="ECO:0000256" key="6">
    <source>
        <dbReference type="ARBA" id="ARBA00022723"/>
    </source>
</evidence>
<dbReference type="Bgee" id="100037191">
    <property type="expression patterns" value="Expressed in liver and 8 other cell types or tissues"/>
</dbReference>
<dbReference type="FunFam" id="1.10.630.10:FF:000001">
    <property type="entry name" value="Cytochrome P450, family 2"/>
    <property type="match status" value="1"/>
</dbReference>
<evidence type="ECO:0000256" key="14">
    <source>
        <dbReference type="RuleBase" id="RU000461"/>
    </source>
</evidence>
<evidence type="ECO:0000256" key="12">
    <source>
        <dbReference type="ARBA" id="ARBA00023136"/>
    </source>
</evidence>
<dbReference type="OMA" id="KMHREMG"/>
<dbReference type="GO" id="GO:0006805">
    <property type="term" value="P:xenobiotic metabolic process"/>
    <property type="evidence" value="ECO:0000318"/>
    <property type="project" value="GO_Central"/>
</dbReference>
<dbReference type="PRINTS" id="PR01684">
    <property type="entry name" value="EP450ICYP2A"/>
</dbReference>
<evidence type="ECO:0000256" key="4">
    <source>
        <dbReference type="ARBA" id="ARBA00010617"/>
    </source>
</evidence>
<dbReference type="GO" id="GO:0005737">
    <property type="term" value="C:cytoplasm"/>
    <property type="evidence" value="ECO:0000318"/>
    <property type="project" value="GO_Central"/>
</dbReference>
<keyword evidence="15" id="KW-1185">Reference proteome</keyword>
<feature type="binding site" description="axial binding residue" evidence="13">
    <location>
        <position position="439"/>
    </location>
    <ligand>
        <name>heme</name>
        <dbReference type="ChEBI" id="CHEBI:30413"/>
    </ligand>
    <ligandPart>
        <name>Fe</name>
        <dbReference type="ChEBI" id="CHEBI:18248"/>
    </ligandPart>
</feature>
<evidence type="ECO:0000256" key="11">
    <source>
        <dbReference type="ARBA" id="ARBA00023033"/>
    </source>
</evidence>
<dbReference type="GO" id="GO:0019373">
    <property type="term" value="P:epoxygenase P450 pathway"/>
    <property type="evidence" value="ECO:0000318"/>
    <property type="project" value="GO_Central"/>
</dbReference>
<dbReference type="GO" id="GO:0020037">
    <property type="term" value="F:heme binding"/>
    <property type="evidence" value="ECO:0000318"/>
    <property type="project" value="GO_Central"/>
</dbReference>
<dbReference type="GO" id="GO:0005789">
    <property type="term" value="C:endoplasmic reticulum membrane"/>
    <property type="evidence" value="ECO:0007669"/>
    <property type="project" value="UniProtKB-SubCell"/>
</dbReference>
<keyword evidence="9 14" id="KW-0560">Oxidoreductase</keyword>
<reference evidence="16" key="1">
    <citation type="submission" date="2025-08" db="UniProtKB">
        <authorList>
            <consortium name="RefSeq"/>
        </authorList>
    </citation>
    <scope>IDENTIFICATION</scope>
    <source>
        <strain evidence="16">J_2021</strain>
        <tissue evidence="16">Erythrocytes</tissue>
    </source>
</reference>
<dbReference type="InterPro" id="IPR036396">
    <property type="entry name" value="Cyt_P450_sf"/>
</dbReference>
<keyword evidence="5 13" id="KW-0349">Heme</keyword>
<comment type="cofactor">
    <cofactor evidence="1 13">
        <name>heme</name>
        <dbReference type="ChEBI" id="CHEBI:30413"/>
    </cofactor>
</comment>
<evidence type="ECO:0000256" key="2">
    <source>
        <dbReference type="ARBA" id="ARBA00004524"/>
    </source>
</evidence>
<dbReference type="Gene3D" id="1.10.630.10">
    <property type="entry name" value="Cytochrome P450"/>
    <property type="match status" value="1"/>
</dbReference>
<dbReference type="InterPro" id="IPR008067">
    <property type="entry name" value="Cyt_P450_E_grp-I_CYP2A-like"/>
</dbReference>
<comment type="subcellular location">
    <subcellularLocation>
        <location evidence="3">Endoplasmic reticulum membrane</location>
    </subcellularLocation>
    <subcellularLocation>
        <location evidence="2">Microsome membrane</location>
    </subcellularLocation>
</comment>
<evidence type="ECO:0000256" key="1">
    <source>
        <dbReference type="ARBA" id="ARBA00001971"/>
    </source>
</evidence>
<dbReference type="SUPFAM" id="SSF48264">
    <property type="entry name" value="Cytochrome P450"/>
    <property type="match status" value="1"/>
</dbReference>
<dbReference type="CTD" id="100037191"/>
<dbReference type="PRINTS" id="PR00385">
    <property type="entry name" value="P450"/>
</dbReference>
<dbReference type="Proteomes" id="UP000186698">
    <property type="component" value="Chromosome 8L"/>
</dbReference>
<dbReference type="KEGG" id="xla:100037191"/>
<evidence type="ECO:0000256" key="10">
    <source>
        <dbReference type="ARBA" id="ARBA00023004"/>
    </source>
</evidence>
<proteinExistence type="inferred from homology"/>
<dbReference type="InterPro" id="IPR002401">
    <property type="entry name" value="Cyt_P450_E_grp-I"/>
</dbReference>
<dbReference type="AlphaFoldDB" id="A0A1L8F926"/>
<evidence type="ECO:0000256" key="5">
    <source>
        <dbReference type="ARBA" id="ARBA00022617"/>
    </source>
</evidence>
<keyword evidence="12" id="KW-0472">Membrane</keyword>
<dbReference type="RefSeq" id="XP_018085735.1">
    <property type="nucleotide sequence ID" value="XM_018230246.2"/>
</dbReference>
<dbReference type="PANTHER" id="PTHR24300">
    <property type="entry name" value="CYTOCHROME P450 508A4-RELATED"/>
    <property type="match status" value="1"/>
</dbReference>